<accession>A0A4Y8L289</accession>
<sequence length="138" mass="16220">MEQAVFGLETYKFDQVELRFEGDRSREIDVNFEPKGLFRYDSQIFELRLIFTAKNKDTDIPFVKIRCVAYFKFDNQNKVSFDKIPPYFFANSLAIIFPYIRAFVSTITLQTNIQPAIVIPTWNLMSLNEVLKSNTQHC</sequence>
<dbReference type="Proteomes" id="UP000297861">
    <property type="component" value="Unassembled WGS sequence"/>
</dbReference>
<evidence type="ECO:0000313" key="1">
    <source>
        <dbReference type="EMBL" id="TFD96397.1"/>
    </source>
</evidence>
<proteinExistence type="predicted"/>
<name>A0A4Y8L289_9BACT</name>
<dbReference type="EMBL" id="SOML01000005">
    <property type="protein sequence ID" value="TFD96397.1"/>
    <property type="molecule type" value="Genomic_DNA"/>
</dbReference>
<protein>
    <recommendedName>
        <fullName evidence="3">Preprotein translocase subunit SecB</fullName>
    </recommendedName>
</protein>
<dbReference type="Gene3D" id="3.10.420.10">
    <property type="entry name" value="SecB-like"/>
    <property type="match status" value="1"/>
</dbReference>
<evidence type="ECO:0000313" key="2">
    <source>
        <dbReference type="Proteomes" id="UP000297861"/>
    </source>
</evidence>
<keyword evidence="2" id="KW-1185">Reference proteome</keyword>
<dbReference type="InterPro" id="IPR035958">
    <property type="entry name" value="SecB-like_sf"/>
</dbReference>
<reference evidence="1 2" key="1">
    <citation type="submission" date="2019-03" db="EMBL/GenBank/DDBJ databases">
        <title>San Antonio Military Medical Center submission to MRSN (WRAIR), pending publication.</title>
        <authorList>
            <person name="Blyth D.M."/>
            <person name="Mccarthy S.L."/>
            <person name="Schall S.E."/>
            <person name="Stam J.A."/>
            <person name="Ong A.C."/>
            <person name="Mcgann P.T."/>
        </authorList>
    </citation>
    <scope>NUCLEOTIDE SEQUENCE [LARGE SCALE GENOMIC DNA]</scope>
    <source>
        <strain evidence="1 2">MRSN571793</strain>
    </source>
</reference>
<comment type="caution">
    <text evidence="1">The sequence shown here is derived from an EMBL/GenBank/DDBJ whole genome shotgun (WGS) entry which is preliminary data.</text>
</comment>
<organism evidence="1 2">
    <name type="scientific">Dysgonomonas capnocytophagoides</name>
    <dbReference type="NCBI Taxonomy" id="45254"/>
    <lineage>
        <taxon>Bacteria</taxon>
        <taxon>Pseudomonadati</taxon>
        <taxon>Bacteroidota</taxon>
        <taxon>Bacteroidia</taxon>
        <taxon>Bacteroidales</taxon>
        <taxon>Dysgonomonadaceae</taxon>
        <taxon>Dysgonomonas</taxon>
    </lineage>
</organism>
<dbReference type="SUPFAM" id="SSF54611">
    <property type="entry name" value="SecB-like"/>
    <property type="match status" value="1"/>
</dbReference>
<dbReference type="AlphaFoldDB" id="A0A4Y8L289"/>
<gene>
    <name evidence="1" type="ORF">E2605_09505</name>
</gene>
<evidence type="ECO:0008006" key="3">
    <source>
        <dbReference type="Google" id="ProtNLM"/>
    </source>
</evidence>
<dbReference type="RefSeq" id="WP_134436269.1">
    <property type="nucleotide sequence ID" value="NZ_SOML01000005.1"/>
</dbReference>
<dbReference type="OrthoDB" id="983047at2"/>